<evidence type="ECO:0000313" key="2">
    <source>
        <dbReference type="Proteomes" id="UP001562159"/>
    </source>
</evidence>
<comment type="caution">
    <text evidence="1">The sequence shown here is derived from an EMBL/GenBank/DDBJ whole genome shotgun (WGS) entry which is preliminary data.</text>
</comment>
<dbReference type="Proteomes" id="UP001562159">
    <property type="component" value="Unassembled WGS sequence"/>
</dbReference>
<sequence>MRRHHKLALLASTNALLFVVLLCLSAPALFAILGWLCAPPLAVHISADDVDIDVRRLGEYVSDLRVFEIRDLTANRLVWQAGPVDGQMGLWEVHLHAGDNPYRLGVSPEAQLKVIYPASVQPIHLTPGHRYEVHVTGYPIAGEWPLLPPWSVRARFSLPDPKESGKSPP</sequence>
<dbReference type="EMBL" id="JBGBPY010000001">
    <property type="protein sequence ID" value="MEY2181733.1"/>
    <property type="molecule type" value="Genomic_DNA"/>
</dbReference>
<gene>
    <name evidence="1" type="ORF">AB7878_04835</name>
</gene>
<proteinExistence type="predicted"/>
<organism evidence="1 2">
    <name type="scientific">Rhodanobacter humi</name>
    <dbReference type="NCBI Taxonomy" id="1888173"/>
    <lineage>
        <taxon>Bacteria</taxon>
        <taxon>Pseudomonadati</taxon>
        <taxon>Pseudomonadota</taxon>
        <taxon>Gammaproteobacteria</taxon>
        <taxon>Lysobacterales</taxon>
        <taxon>Rhodanobacteraceae</taxon>
        <taxon>Rhodanobacter</taxon>
    </lineage>
</organism>
<accession>A0ABV4AR08</accession>
<reference evidence="1 2" key="1">
    <citation type="submission" date="2024-07" db="EMBL/GenBank/DDBJ databases">
        <title>Molecular mechanisms and environmental adaptations of flagellar loss and biofilm growth of Rhodanobacter under environmental stress.</title>
        <authorList>
            <person name="Chen M."/>
        </authorList>
    </citation>
    <scope>NUCLEOTIDE SEQUENCE [LARGE SCALE GENOMIC DNA]</scope>
    <source>
        <strain evidence="1 2">RS22</strain>
    </source>
</reference>
<evidence type="ECO:0000313" key="1">
    <source>
        <dbReference type="EMBL" id="MEY2181733.1"/>
    </source>
</evidence>
<name>A0ABV4AR08_9GAMM</name>
<keyword evidence="2" id="KW-1185">Reference proteome</keyword>
<protein>
    <submittedName>
        <fullName evidence="1">Uncharacterized protein</fullName>
    </submittedName>
</protein>